<evidence type="ECO:0000256" key="1">
    <source>
        <dbReference type="SAM" id="MobiDB-lite"/>
    </source>
</evidence>
<name>A0ABD2PM12_9PLAT</name>
<evidence type="ECO:0000313" key="3">
    <source>
        <dbReference type="Proteomes" id="UP001626550"/>
    </source>
</evidence>
<organism evidence="2 3">
    <name type="scientific">Cichlidogyrus casuarinus</name>
    <dbReference type="NCBI Taxonomy" id="1844966"/>
    <lineage>
        <taxon>Eukaryota</taxon>
        <taxon>Metazoa</taxon>
        <taxon>Spiralia</taxon>
        <taxon>Lophotrochozoa</taxon>
        <taxon>Platyhelminthes</taxon>
        <taxon>Monogenea</taxon>
        <taxon>Monopisthocotylea</taxon>
        <taxon>Dactylogyridea</taxon>
        <taxon>Ancyrocephalidae</taxon>
        <taxon>Cichlidogyrus</taxon>
    </lineage>
</organism>
<comment type="caution">
    <text evidence="2">The sequence shown here is derived from an EMBL/GenBank/DDBJ whole genome shotgun (WGS) entry which is preliminary data.</text>
</comment>
<reference evidence="2 3" key="1">
    <citation type="submission" date="2024-11" db="EMBL/GenBank/DDBJ databases">
        <title>Adaptive evolution of stress response genes in parasites aligns with host niche diversity.</title>
        <authorList>
            <person name="Hahn C."/>
            <person name="Resl P."/>
        </authorList>
    </citation>
    <scope>NUCLEOTIDE SEQUENCE [LARGE SCALE GENOMIC DNA]</scope>
    <source>
        <strain evidence="2">EGGRZ-B1_66</strain>
        <tissue evidence="2">Body</tissue>
    </source>
</reference>
<dbReference type="Proteomes" id="UP001626550">
    <property type="component" value="Unassembled WGS sequence"/>
</dbReference>
<feature type="region of interest" description="Disordered" evidence="1">
    <location>
        <begin position="42"/>
        <end position="85"/>
    </location>
</feature>
<dbReference type="EMBL" id="JBJKFK010007321">
    <property type="protein sequence ID" value="KAL3307451.1"/>
    <property type="molecule type" value="Genomic_DNA"/>
</dbReference>
<proteinExistence type="predicted"/>
<protein>
    <submittedName>
        <fullName evidence="2">Uncharacterized protein</fullName>
    </submittedName>
</protein>
<sequence length="101" mass="11100">MGLEEGLKLKLRTHKENPSIEELIALAESEFKIRQIEKASREASGHTVAAIKDANPRPGNKMAQSPNVCQRGDSEKKAVSKATSSKRVTIHRITYGGKEIC</sequence>
<gene>
    <name evidence="2" type="ORF">Ciccas_014033</name>
</gene>
<keyword evidence="3" id="KW-1185">Reference proteome</keyword>
<evidence type="ECO:0000313" key="2">
    <source>
        <dbReference type="EMBL" id="KAL3307451.1"/>
    </source>
</evidence>
<accession>A0ABD2PM12</accession>
<dbReference type="AlphaFoldDB" id="A0ABD2PM12"/>